<evidence type="ECO:0000313" key="9">
    <source>
        <dbReference type="Proteomes" id="UP000680132"/>
    </source>
</evidence>
<dbReference type="GO" id="GO:0003677">
    <property type="term" value="F:DNA binding"/>
    <property type="evidence" value="ECO:0007669"/>
    <property type="project" value="UniProtKB-KW"/>
</dbReference>
<keyword evidence="3" id="KW-0805">Transcription regulation</keyword>
<dbReference type="InterPro" id="IPR001034">
    <property type="entry name" value="DeoR_HTH"/>
</dbReference>
<dbReference type="InterPro" id="IPR036388">
    <property type="entry name" value="WH-like_DNA-bd_sf"/>
</dbReference>
<accession>A0A939QI25</accession>
<dbReference type="InterPro" id="IPR018356">
    <property type="entry name" value="Tscrpt_reg_HTH_DeoR_CS"/>
</dbReference>
<dbReference type="PROSITE" id="PS51000">
    <property type="entry name" value="HTH_DEOR_2"/>
    <property type="match status" value="1"/>
</dbReference>
<evidence type="ECO:0000313" key="8">
    <source>
        <dbReference type="EMBL" id="MBO3663069.1"/>
    </source>
</evidence>
<dbReference type="Gene3D" id="1.10.10.10">
    <property type="entry name" value="Winged helix-like DNA-binding domain superfamily/Winged helix DNA-binding domain"/>
    <property type="match status" value="1"/>
</dbReference>
<dbReference type="SMART" id="SM00420">
    <property type="entry name" value="HTH_DEOR"/>
    <property type="match status" value="1"/>
</dbReference>
<keyword evidence="9" id="KW-1185">Reference proteome</keyword>
<evidence type="ECO:0000256" key="2">
    <source>
        <dbReference type="ARBA" id="ARBA00022491"/>
    </source>
</evidence>
<dbReference type="PANTHER" id="PTHR30363">
    <property type="entry name" value="HTH-TYPE TRANSCRIPTIONAL REGULATOR SRLR-RELATED"/>
    <property type="match status" value="1"/>
</dbReference>
<dbReference type="PROSITE" id="PS00894">
    <property type="entry name" value="HTH_DEOR_1"/>
    <property type="match status" value="1"/>
</dbReference>
<gene>
    <name evidence="8" type="ORF">J5V96_06030</name>
</gene>
<evidence type="ECO:0000256" key="5">
    <source>
        <dbReference type="ARBA" id="ARBA00023163"/>
    </source>
</evidence>
<sequence length="258" mass="26867">MYATERRELIERMLLDEARVSVAELAQRLNVTTETVRRDLAVLEEQGALRRVHGGAVTPDRGSAAEVDLRERQNRGAPAKSSIAARAVEGLGGGFTGSVLLDAGTTTGAFAELLAHRAQPGVHVVTHSVVLAAALTAAGYADLTILGGRVRAVTGAAVGAATVSSIENLRPDVAFIGANGLSAGFGASTPDPEEGEVKRAIVRSARRVILLADRTKFDVESLRRFAALDEIDVLVTDEAPSGALADALAAADVEVWVA</sequence>
<dbReference type="Pfam" id="PF08220">
    <property type="entry name" value="HTH_DeoR"/>
    <property type="match status" value="1"/>
</dbReference>
<comment type="caution">
    <text evidence="8">The sequence shown here is derived from an EMBL/GenBank/DDBJ whole genome shotgun (WGS) entry which is preliminary data.</text>
</comment>
<organism evidence="8 9">
    <name type="scientific">Microbacterium stercoris</name>
    <dbReference type="NCBI Taxonomy" id="2820289"/>
    <lineage>
        <taxon>Bacteria</taxon>
        <taxon>Bacillati</taxon>
        <taxon>Actinomycetota</taxon>
        <taxon>Actinomycetes</taxon>
        <taxon>Micrococcales</taxon>
        <taxon>Microbacteriaceae</taxon>
        <taxon>Microbacterium</taxon>
    </lineage>
</organism>
<dbReference type="PRINTS" id="PR00037">
    <property type="entry name" value="HTHLACR"/>
</dbReference>
<evidence type="ECO:0000256" key="3">
    <source>
        <dbReference type="ARBA" id="ARBA00023015"/>
    </source>
</evidence>
<proteinExistence type="predicted"/>
<feature type="domain" description="HTH deoR-type" evidence="7">
    <location>
        <begin position="3"/>
        <end position="58"/>
    </location>
</feature>
<reference evidence="8" key="1">
    <citation type="submission" date="2021-03" db="EMBL/GenBank/DDBJ databases">
        <title>Microbacterium sp. nov., a novel actinobacterium isolated from cow dung.</title>
        <authorList>
            <person name="Zhang L."/>
        </authorList>
    </citation>
    <scope>NUCLEOTIDE SEQUENCE</scope>
    <source>
        <strain evidence="8">NEAU-LLB</strain>
    </source>
</reference>
<dbReference type="InterPro" id="IPR037171">
    <property type="entry name" value="NagB/RpiA_transferase-like"/>
</dbReference>
<dbReference type="Gene3D" id="3.40.50.1360">
    <property type="match status" value="1"/>
</dbReference>
<dbReference type="Proteomes" id="UP000680132">
    <property type="component" value="Unassembled WGS sequence"/>
</dbReference>
<dbReference type="AlphaFoldDB" id="A0A939QI25"/>
<dbReference type="InterPro" id="IPR050313">
    <property type="entry name" value="Carb_Metab_HTH_regulators"/>
</dbReference>
<evidence type="ECO:0000256" key="4">
    <source>
        <dbReference type="ARBA" id="ARBA00023125"/>
    </source>
</evidence>
<evidence type="ECO:0000256" key="6">
    <source>
        <dbReference type="ARBA" id="ARBA00024937"/>
    </source>
</evidence>
<dbReference type="PANTHER" id="PTHR30363:SF4">
    <property type="entry name" value="GLYCEROL-3-PHOSPHATE REGULON REPRESSOR"/>
    <property type="match status" value="1"/>
</dbReference>
<comment type="function">
    <text evidence="6">Repressor of the lactose catabolism operon. Galactose-6-phosphate is the inducer.</text>
</comment>
<dbReference type="GO" id="GO:0003700">
    <property type="term" value="F:DNA-binding transcription factor activity"/>
    <property type="evidence" value="ECO:0007669"/>
    <property type="project" value="InterPro"/>
</dbReference>
<dbReference type="EMBL" id="JAGFOA010000002">
    <property type="protein sequence ID" value="MBO3663069.1"/>
    <property type="molecule type" value="Genomic_DNA"/>
</dbReference>
<keyword evidence="4" id="KW-0238">DNA-binding</keyword>
<dbReference type="Pfam" id="PF00455">
    <property type="entry name" value="DeoRC"/>
    <property type="match status" value="1"/>
</dbReference>
<evidence type="ECO:0000259" key="7">
    <source>
        <dbReference type="PROSITE" id="PS51000"/>
    </source>
</evidence>
<keyword evidence="5" id="KW-0804">Transcription</keyword>
<evidence type="ECO:0000256" key="1">
    <source>
        <dbReference type="ARBA" id="ARBA00021390"/>
    </source>
</evidence>
<dbReference type="SUPFAM" id="SSF100950">
    <property type="entry name" value="NagB/RpiA/CoA transferase-like"/>
    <property type="match status" value="1"/>
</dbReference>
<name>A0A939QI25_9MICO</name>
<dbReference type="RefSeq" id="WP_208501718.1">
    <property type="nucleotide sequence ID" value="NZ_JAGFOA010000002.1"/>
</dbReference>
<dbReference type="InterPro" id="IPR036390">
    <property type="entry name" value="WH_DNA-bd_sf"/>
</dbReference>
<protein>
    <recommendedName>
        <fullName evidence="1">Lactose phosphotransferase system repressor</fullName>
    </recommendedName>
</protein>
<dbReference type="SUPFAM" id="SSF46785">
    <property type="entry name" value="Winged helix' DNA-binding domain"/>
    <property type="match status" value="1"/>
</dbReference>
<keyword evidence="2" id="KW-0678">Repressor</keyword>
<dbReference type="InterPro" id="IPR014036">
    <property type="entry name" value="DeoR-like_C"/>
</dbReference>
<dbReference type="SMART" id="SM01134">
    <property type="entry name" value="DeoRC"/>
    <property type="match status" value="1"/>
</dbReference>